<evidence type="ECO:0000313" key="7">
    <source>
        <dbReference type="Proteomes" id="UP000199423"/>
    </source>
</evidence>
<dbReference type="SUPFAM" id="SSF52540">
    <property type="entry name" value="P-loop containing nucleoside triphosphate hydrolases"/>
    <property type="match status" value="1"/>
</dbReference>
<dbReference type="RefSeq" id="WP_177228144.1">
    <property type="nucleotide sequence ID" value="NZ_FPCH01000002.1"/>
</dbReference>
<dbReference type="InterPro" id="IPR013611">
    <property type="entry name" value="Transp-assoc_OB_typ2"/>
</dbReference>
<dbReference type="GO" id="GO:0005524">
    <property type="term" value="F:ATP binding"/>
    <property type="evidence" value="ECO:0007669"/>
    <property type="project" value="UniProtKB-KW"/>
</dbReference>
<comment type="similarity">
    <text evidence="1">Belongs to the ABC transporter superfamily.</text>
</comment>
<dbReference type="PROSITE" id="PS50893">
    <property type="entry name" value="ABC_TRANSPORTER_2"/>
    <property type="match status" value="1"/>
</dbReference>
<dbReference type="Gene3D" id="2.40.50.100">
    <property type="match status" value="1"/>
</dbReference>
<dbReference type="GO" id="GO:0016887">
    <property type="term" value="F:ATP hydrolysis activity"/>
    <property type="evidence" value="ECO:0007669"/>
    <property type="project" value="InterPro"/>
</dbReference>
<dbReference type="EMBL" id="FPCH01000002">
    <property type="protein sequence ID" value="SFV35003.1"/>
    <property type="molecule type" value="Genomic_DNA"/>
</dbReference>
<sequence>MLSASEHTPLLRLTGISKSFGTQVALHPLDLSVARGDFVALLGPSGCGKTTLLRVIGGFLRSDQGRVEINGADVTDLGPEQRPTNMVFQGYGLFPHMTVRENVAYGLKIARVPAEKRNQAVGEILEMMHISGLSDRLPRALSGGQQQRVALARALVMKPSVLLLDEPLAALDLQLRKSMQIELRNLHREIGGTFICVTHDQGEAIGLANRVAVMNAGRIVQEGTPEDIYQRPSNAFVAGFVGESNILSLTRQSGSCRLADNIIPSSGPDGTVAMMIRPDDISLVEVKPAAEISLYGQLTDAVFMGDHVKLIVAAETGDTLTVHRSRQEWQSDPLESGKRVFASWSRDACHILEQS</sequence>
<dbReference type="InterPro" id="IPR027417">
    <property type="entry name" value="P-loop_NTPase"/>
</dbReference>
<dbReference type="Pfam" id="PF08402">
    <property type="entry name" value="TOBE_2"/>
    <property type="match status" value="1"/>
</dbReference>
<dbReference type="Proteomes" id="UP000199423">
    <property type="component" value="Unassembled WGS sequence"/>
</dbReference>
<feature type="domain" description="ABC transporter" evidence="5">
    <location>
        <begin position="11"/>
        <end position="241"/>
    </location>
</feature>
<gene>
    <name evidence="6" type="ORF">SAMN04488557_2478</name>
</gene>
<dbReference type="Gene3D" id="3.40.50.300">
    <property type="entry name" value="P-loop containing nucleotide triphosphate hydrolases"/>
    <property type="match status" value="1"/>
</dbReference>
<dbReference type="SMART" id="SM00382">
    <property type="entry name" value="AAA"/>
    <property type="match status" value="1"/>
</dbReference>
<evidence type="ECO:0000313" key="6">
    <source>
        <dbReference type="EMBL" id="SFV35003.1"/>
    </source>
</evidence>
<keyword evidence="4 6" id="KW-0067">ATP-binding</keyword>
<dbReference type="InterPro" id="IPR017871">
    <property type="entry name" value="ABC_transporter-like_CS"/>
</dbReference>
<dbReference type="InterPro" id="IPR008995">
    <property type="entry name" value="Mo/tungstate-bd_C_term_dom"/>
</dbReference>
<dbReference type="PROSITE" id="PS00211">
    <property type="entry name" value="ABC_TRANSPORTER_1"/>
    <property type="match status" value="1"/>
</dbReference>
<dbReference type="Pfam" id="PF00005">
    <property type="entry name" value="ABC_tran"/>
    <property type="match status" value="1"/>
</dbReference>
<dbReference type="SUPFAM" id="SSF50331">
    <property type="entry name" value="MOP-like"/>
    <property type="match status" value="1"/>
</dbReference>
<dbReference type="FunFam" id="3.40.50.300:FF:000425">
    <property type="entry name" value="Probable ABC transporter, ATP-binding subunit"/>
    <property type="match status" value="1"/>
</dbReference>
<evidence type="ECO:0000256" key="1">
    <source>
        <dbReference type="ARBA" id="ARBA00005417"/>
    </source>
</evidence>
<evidence type="ECO:0000256" key="2">
    <source>
        <dbReference type="ARBA" id="ARBA00022448"/>
    </source>
</evidence>
<keyword evidence="7" id="KW-1185">Reference proteome</keyword>
<dbReference type="InterPro" id="IPR003593">
    <property type="entry name" value="AAA+_ATPase"/>
</dbReference>
<dbReference type="GO" id="GO:0043190">
    <property type="term" value="C:ATP-binding cassette (ABC) transporter complex"/>
    <property type="evidence" value="ECO:0007669"/>
    <property type="project" value="InterPro"/>
</dbReference>
<reference evidence="7" key="1">
    <citation type="submission" date="2016-10" db="EMBL/GenBank/DDBJ databases">
        <authorList>
            <person name="Varghese N."/>
            <person name="Submissions S."/>
        </authorList>
    </citation>
    <scope>NUCLEOTIDE SEQUENCE [LARGE SCALE GENOMIC DNA]</scope>
    <source>
        <strain evidence="7">DSM 1565</strain>
    </source>
</reference>
<keyword evidence="2" id="KW-0813">Transport</keyword>
<dbReference type="PANTHER" id="PTHR42781">
    <property type="entry name" value="SPERMIDINE/PUTRESCINE IMPORT ATP-BINDING PROTEIN POTA"/>
    <property type="match status" value="1"/>
</dbReference>
<accession>A0A1I7NK21</accession>
<dbReference type="PANTHER" id="PTHR42781:SF4">
    <property type="entry name" value="SPERMIDINE_PUTRESCINE IMPORT ATP-BINDING PROTEIN POTA"/>
    <property type="match status" value="1"/>
</dbReference>
<evidence type="ECO:0000256" key="4">
    <source>
        <dbReference type="ARBA" id="ARBA00022840"/>
    </source>
</evidence>
<evidence type="ECO:0000259" key="5">
    <source>
        <dbReference type="PROSITE" id="PS50893"/>
    </source>
</evidence>
<dbReference type="InterPro" id="IPR050093">
    <property type="entry name" value="ABC_SmlMolc_Importer"/>
</dbReference>
<proteinExistence type="inferred from homology"/>
<organism evidence="6 7">
    <name type="scientific">Hyphomicrobium facile</name>
    <dbReference type="NCBI Taxonomy" id="51670"/>
    <lineage>
        <taxon>Bacteria</taxon>
        <taxon>Pseudomonadati</taxon>
        <taxon>Pseudomonadota</taxon>
        <taxon>Alphaproteobacteria</taxon>
        <taxon>Hyphomicrobiales</taxon>
        <taxon>Hyphomicrobiaceae</taxon>
        <taxon>Hyphomicrobium</taxon>
    </lineage>
</organism>
<evidence type="ECO:0000256" key="3">
    <source>
        <dbReference type="ARBA" id="ARBA00022741"/>
    </source>
</evidence>
<keyword evidence="3" id="KW-0547">Nucleotide-binding</keyword>
<dbReference type="InterPro" id="IPR003439">
    <property type="entry name" value="ABC_transporter-like_ATP-bd"/>
</dbReference>
<dbReference type="AlphaFoldDB" id="A0A1I7NK21"/>
<name>A0A1I7NK21_9HYPH</name>
<dbReference type="GO" id="GO:0015697">
    <property type="term" value="P:quaternary ammonium group transport"/>
    <property type="evidence" value="ECO:0007669"/>
    <property type="project" value="UniProtKB-ARBA"/>
</dbReference>
<dbReference type="STRING" id="51670.SAMN04488557_2478"/>
<dbReference type="GO" id="GO:0022857">
    <property type="term" value="F:transmembrane transporter activity"/>
    <property type="evidence" value="ECO:0007669"/>
    <property type="project" value="InterPro"/>
</dbReference>
<protein>
    <submittedName>
        <fullName evidence="6">Spermidine/putrescine transport system ATP-binding protein</fullName>
    </submittedName>
</protein>